<evidence type="ECO:0000313" key="2">
    <source>
        <dbReference type="EMBL" id="ABK16170.1"/>
    </source>
</evidence>
<dbReference type="AlphaFoldDB" id="A0LFG8"/>
<name>A0LFG8_SYNFM</name>
<dbReference type="Gene3D" id="3.40.109.10">
    <property type="entry name" value="NADH Oxidase"/>
    <property type="match status" value="1"/>
</dbReference>
<proteinExistence type="predicted"/>
<dbReference type="PANTHER" id="PTHR23026:SF123">
    <property type="entry name" value="NAD(P)H NITROREDUCTASE RV3131-RELATED"/>
    <property type="match status" value="1"/>
</dbReference>
<evidence type="ECO:0000259" key="1">
    <source>
        <dbReference type="Pfam" id="PF00881"/>
    </source>
</evidence>
<dbReference type="GO" id="GO:0016491">
    <property type="term" value="F:oxidoreductase activity"/>
    <property type="evidence" value="ECO:0007669"/>
    <property type="project" value="InterPro"/>
</dbReference>
<dbReference type="SUPFAM" id="SSF55469">
    <property type="entry name" value="FMN-dependent nitroreductase-like"/>
    <property type="match status" value="1"/>
</dbReference>
<dbReference type="STRING" id="335543.Sfum_0470"/>
<dbReference type="RefSeq" id="WP_011697343.1">
    <property type="nucleotide sequence ID" value="NC_008554.1"/>
</dbReference>
<dbReference type="eggNOG" id="COG0778">
    <property type="taxonomic scope" value="Bacteria"/>
</dbReference>
<dbReference type="PANTHER" id="PTHR23026">
    <property type="entry name" value="NADPH NITROREDUCTASE"/>
    <property type="match status" value="1"/>
</dbReference>
<evidence type="ECO:0000313" key="3">
    <source>
        <dbReference type="Proteomes" id="UP000001784"/>
    </source>
</evidence>
<dbReference type="InterPro" id="IPR029479">
    <property type="entry name" value="Nitroreductase"/>
</dbReference>
<dbReference type="EMBL" id="CP000478">
    <property type="protein sequence ID" value="ABK16170.1"/>
    <property type="molecule type" value="Genomic_DNA"/>
</dbReference>
<dbReference type="HOGENOM" id="CLU_070764_7_2_7"/>
<gene>
    <name evidence="2" type="ordered locus">Sfum_0470</name>
</gene>
<dbReference type="CDD" id="cd02062">
    <property type="entry name" value="Nitro_FMN_reductase"/>
    <property type="match status" value="1"/>
</dbReference>
<dbReference type="InParanoid" id="A0LFG8"/>
<dbReference type="Pfam" id="PF00881">
    <property type="entry name" value="Nitroreductase"/>
    <property type="match status" value="1"/>
</dbReference>
<keyword evidence="3" id="KW-1185">Reference proteome</keyword>
<sequence length="174" mass="19555">MSGVTTETDTIRTILARRSVRQFTDAAVDRRLIVEALRAASWAPSGLNNQPWRFALVWEPVLKDKIGALTRYATVLRSSAVLIPVFMDKESSYDYVKDCQAVGACIQNLLLALHSLELGAVWIGEILKNKEKILEVLELPERLELMAVVAVGVPAHRNQTSHRRPLEELILLER</sequence>
<protein>
    <submittedName>
        <fullName evidence="2">Nitroreductase</fullName>
    </submittedName>
</protein>
<dbReference type="Proteomes" id="UP000001784">
    <property type="component" value="Chromosome"/>
</dbReference>
<dbReference type="InterPro" id="IPR000415">
    <property type="entry name" value="Nitroreductase-like"/>
</dbReference>
<organism evidence="2 3">
    <name type="scientific">Syntrophobacter fumaroxidans (strain DSM 10017 / MPOB)</name>
    <dbReference type="NCBI Taxonomy" id="335543"/>
    <lineage>
        <taxon>Bacteria</taxon>
        <taxon>Pseudomonadati</taxon>
        <taxon>Thermodesulfobacteriota</taxon>
        <taxon>Syntrophobacteria</taxon>
        <taxon>Syntrophobacterales</taxon>
        <taxon>Syntrophobacteraceae</taxon>
        <taxon>Syntrophobacter</taxon>
    </lineage>
</organism>
<feature type="domain" description="Nitroreductase" evidence="1">
    <location>
        <begin position="14"/>
        <end position="152"/>
    </location>
</feature>
<accession>A0LFG8</accession>
<dbReference type="KEGG" id="sfu:Sfum_0470"/>
<dbReference type="InterPro" id="IPR050627">
    <property type="entry name" value="Nitroreductase/BluB"/>
</dbReference>
<reference evidence="2 3" key="1">
    <citation type="submission" date="2006-10" db="EMBL/GenBank/DDBJ databases">
        <title>Complete sequence of Syntrophobacter fumaroxidans MPOB.</title>
        <authorList>
            <consortium name="US DOE Joint Genome Institute"/>
            <person name="Copeland A."/>
            <person name="Lucas S."/>
            <person name="Lapidus A."/>
            <person name="Barry K."/>
            <person name="Detter J.C."/>
            <person name="Glavina del Rio T."/>
            <person name="Hammon N."/>
            <person name="Israni S."/>
            <person name="Pitluck S."/>
            <person name="Goltsman E.G."/>
            <person name="Martinez M."/>
            <person name="Schmutz J."/>
            <person name="Larimer F."/>
            <person name="Land M."/>
            <person name="Hauser L."/>
            <person name="Kyrpides N."/>
            <person name="Kim E."/>
            <person name="Boone D.R."/>
            <person name="Brockman F."/>
            <person name="Culley D."/>
            <person name="Ferry J."/>
            <person name="Gunsalus R."/>
            <person name="McInerney M.J."/>
            <person name="Morrison M."/>
            <person name="Plugge C."/>
            <person name="Rohlin L."/>
            <person name="Scholten J."/>
            <person name="Sieber J."/>
            <person name="Stams A.J.M."/>
            <person name="Worm P."/>
            <person name="Henstra A.M."/>
            <person name="Richardson P."/>
        </authorList>
    </citation>
    <scope>NUCLEOTIDE SEQUENCE [LARGE SCALE GENOMIC DNA]</scope>
    <source>
        <strain evidence="3">DSM 10017 / MPOB</strain>
    </source>
</reference>